<dbReference type="Pfam" id="PF13372">
    <property type="entry name" value="Alginate_exp"/>
    <property type="match status" value="1"/>
</dbReference>
<evidence type="ECO:0000259" key="1">
    <source>
        <dbReference type="Pfam" id="PF13372"/>
    </source>
</evidence>
<dbReference type="InterPro" id="IPR053728">
    <property type="entry name" value="Alginate_Permeability_Chnl"/>
</dbReference>
<dbReference type="AlphaFoldDB" id="A0A2M7M1D9"/>
<feature type="non-terminal residue" evidence="2">
    <location>
        <position position="182"/>
    </location>
</feature>
<evidence type="ECO:0000313" key="3">
    <source>
        <dbReference type="Proteomes" id="UP000229703"/>
    </source>
</evidence>
<dbReference type="Proteomes" id="UP000229703">
    <property type="component" value="Unassembled WGS sequence"/>
</dbReference>
<sequence>RVGDLSLSVINANYQVPVADAEVEGYFINQSVSHTTKNTANVSNINTFGLRGSHNIAAVPGLSYQGELAFQNGKTNGLFNGVNIKAQGSLMDGGVNYAFQNIAWIPKVGVNYSLYSGDDRVPDAKNKGWIPLYPDGLADKMGAIAYGTFGAPTNAQIFKLSASVQPTEKLGVNLAWFNEKLQ</sequence>
<evidence type="ECO:0000313" key="2">
    <source>
        <dbReference type="EMBL" id="PIX76511.1"/>
    </source>
</evidence>
<reference evidence="3" key="1">
    <citation type="submission" date="2017-09" db="EMBL/GenBank/DDBJ databases">
        <title>Depth-based differentiation of microbial function through sediment-hosted aquifers and enrichment of novel symbionts in the deep terrestrial subsurface.</title>
        <authorList>
            <person name="Probst A.J."/>
            <person name="Ladd B."/>
            <person name="Jarett J.K."/>
            <person name="Geller-Mcgrath D.E."/>
            <person name="Sieber C.M.K."/>
            <person name="Emerson J.B."/>
            <person name="Anantharaman K."/>
            <person name="Thomas B.C."/>
            <person name="Malmstrom R."/>
            <person name="Stieglmeier M."/>
            <person name="Klingl A."/>
            <person name="Woyke T."/>
            <person name="Ryan C.M."/>
            <person name="Banfield J.F."/>
        </authorList>
    </citation>
    <scope>NUCLEOTIDE SEQUENCE [LARGE SCALE GENOMIC DNA]</scope>
</reference>
<proteinExistence type="predicted"/>
<name>A0A2M7M1D9_9BACT</name>
<feature type="non-terminal residue" evidence="2">
    <location>
        <position position="1"/>
    </location>
</feature>
<protein>
    <recommendedName>
        <fullName evidence="1">Alginate export domain-containing protein</fullName>
    </recommendedName>
</protein>
<dbReference type="EMBL" id="PFJK01000320">
    <property type="protein sequence ID" value="PIX76511.1"/>
    <property type="molecule type" value="Genomic_DNA"/>
</dbReference>
<accession>A0A2M7M1D9</accession>
<dbReference type="Gene3D" id="2.40.160.100">
    <property type="match status" value="1"/>
</dbReference>
<feature type="domain" description="Alginate export" evidence="1">
    <location>
        <begin position="14"/>
        <end position="175"/>
    </location>
</feature>
<gene>
    <name evidence="2" type="ORF">COZ37_07520</name>
</gene>
<comment type="caution">
    <text evidence="2">The sequence shown here is derived from an EMBL/GenBank/DDBJ whole genome shotgun (WGS) entry which is preliminary data.</text>
</comment>
<dbReference type="InterPro" id="IPR025388">
    <property type="entry name" value="Alginate_export_dom"/>
</dbReference>
<organism evidence="2 3">
    <name type="scientific">bacterium (Candidatus Ratteibacteria) CG_4_10_14_3_um_filter_41_18</name>
    <dbReference type="NCBI Taxonomy" id="2014287"/>
    <lineage>
        <taxon>Bacteria</taxon>
        <taxon>Candidatus Ratteibacteria</taxon>
    </lineage>
</organism>